<evidence type="ECO:0000313" key="5">
    <source>
        <dbReference type="WBParaSite" id="nRc.2.0.1.t31465-RA"/>
    </source>
</evidence>
<dbReference type="Proteomes" id="UP000887565">
    <property type="component" value="Unplaced"/>
</dbReference>
<sequence>MDFKFFVLLEGISKQLDKHLVGIISTGFNVDLENLSNLESLLPTLYVNSALTYDDETSKRIIGSVKVGADESHFQLSTLYRFRDENDSKLKLVFEVGTTGALGQIGFERKISEQNTFGCSCLVHWPQCSLSLKLRLKRANQTFSLNFLICDEELYTKAIFYGIVLPAAIYNASKWCYRVYMQKMGQKLHLESLERGKLEIEIKKKEASTTIQLMTPYASRIKENEEKLNGLIILDAKYGSNDQNAIDVTIPLQAMVKDSRLILQNSSKACLAGFYDPCPDIDKILTINYRFNESYFYVRIKDEEGLDLPNTSHKIVDEPEISSPKIDSSGFVDDSFTARGQQSLYED</sequence>
<dbReference type="PANTHER" id="PTHR44157:SF1">
    <property type="entry name" value="DNAJ HOMOLOG SUBFAMILY C MEMBER 11"/>
    <property type="match status" value="1"/>
</dbReference>
<dbReference type="Pfam" id="PF11875">
    <property type="entry name" value="DnaJ-like_C11_C"/>
    <property type="match status" value="1"/>
</dbReference>
<dbReference type="Pfam" id="PF22774">
    <property type="entry name" value="DNAJC11_beta-barrel"/>
    <property type="match status" value="1"/>
</dbReference>
<organism evidence="4 5">
    <name type="scientific">Romanomermis culicivorax</name>
    <name type="common">Nematode worm</name>
    <dbReference type="NCBI Taxonomy" id="13658"/>
    <lineage>
        <taxon>Eukaryota</taxon>
        <taxon>Metazoa</taxon>
        <taxon>Ecdysozoa</taxon>
        <taxon>Nematoda</taxon>
        <taxon>Enoplea</taxon>
        <taxon>Dorylaimia</taxon>
        <taxon>Mermithida</taxon>
        <taxon>Mermithoidea</taxon>
        <taxon>Mermithidae</taxon>
        <taxon>Romanomermis</taxon>
    </lineage>
</organism>
<dbReference type="AlphaFoldDB" id="A0A915JZS7"/>
<evidence type="ECO:0000313" key="4">
    <source>
        <dbReference type="Proteomes" id="UP000887565"/>
    </source>
</evidence>
<dbReference type="PANTHER" id="PTHR44157">
    <property type="entry name" value="DNAJ HOMOLOG SUBFAMILY C MEMBER 11"/>
    <property type="match status" value="1"/>
</dbReference>
<evidence type="ECO:0000259" key="3">
    <source>
        <dbReference type="Pfam" id="PF22774"/>
    </source>
</evidence>
<dbReference type="InterPro" id="IPR052243">
    <property type="entry name" value="Mito_inner_membrane_organizer"/>
</dbReference>
<evidence type="ECO:0000256" key="1">
    <source>
        <dbReference type="ARBA" id="ARBA00023186"/>
    </source>
</evidence>
<keyword evidence="1" id="KW-0143">Chaperone</keyword>
<dbReference type="GO" id="GO:0005739">
    <property type="term" value="C:mitochondrion"/>
    <property type="evidence" value="ECO:0007669"/>
    <property type="project" value="GOC"/>
</dbReference>
<reference evidence="5" key="1">
    <citation type="submission" date="2022-11" db="UniProtKB">
        <authorList>
            <consortium name="WormBaseParasite"/>
        </authorList>
    </citation>
    <scope>IDENTIFICATION</scope>
</reference>
<feature type="domain" description="DNAJC11-like beta-barrel" evidence="3">
    <location>
        <begin position="60"/>
        <end position="143"/>
    </location>
</feature>
<evidence type="ECO:0000259" key="2">
    <source>
        <dbReference type="Pfam" id="PF11875"/>
    </source>
</evidence>
<dbReference type="InterPro" id="IPR024586">
    <property type="entry name" value="DnaJ-like_C11_C"/>
</dbReference>
<dbReference type="OMA" id="QESHRIC"/>
<protein>
    <submittedName>
        <fullName evidence="5">DnaJ-like protein C11 C-terminal domain-containing protein</fullName>
    </submittedName>
</protein>
<keyword evidence="4" id="KW-1185">Reference proteome</keyword>
<dbReference type="WBParaSite" id="nRc.2.0.1.t31465-RA">
    <property type="protein sequence ID" value="nRc.2.0.1.t31465-RA"/>
    <property type="gene ID" value="nRc.2.0.1.g31465"/>
</dbReference>
<name>A0A915JZS7_ROMCU</name>
<feature type="domain" description="DnaJ-like protein C11 C-terminal" evidence="2">
    <location>
        <begin position="196"/>
        <end position="309"/>
    </location>
</feature>
<dbReference type="InterPro" id="IPR055225">
    <property type="entry name" value="DNAJC11-like_beta-barrel"/>
</dbReference>
<dbReference type="GO" id="GO:0042407">
    <property type="term" value="P:cristae formation"/>
    <property type="evidence" value="ECO:0007669"/>
    <property type="project" value="TreeGrafter"/>
</dbReference>
<proteinExistence type="predicted"/>
<accession>A0A915JZS7</accession>